<organism evidence="2">
    <name type="scientific">hydrothermal vent metagenome</name>
    <dbReference type="NCBI Taxonomy" id="652676"/>
    <lineage>
        <taxon>unclassified sequences</taxon>
        <taxon>metagenomes</taxon>
        <taxon>ecological metagenomes</taxon>
    </lineage>
</organism>
<dbReference type="PANTHER" id="PTHR46229">
    <property type="entry name" value="BOLA TRANSCRIPTION REGULATOR"/>
    <property type="match status" value="1"/>
</dbReference>
<evidence type="ECO:0000256" key="1">
    <source>
        <dbReference type="ARBA" id="ARBA00005578"/>
    </source>
</evidence>
<comment type="similarity">
    <text evidence="1">Belongs to the BolA/IbaG family.</text>
</comment>
<dbReference type="Gene3D" id="3.30.300.90">
    <property type="entry name" value="BolA-like"/>
    <property type="match status" value="1"/>
</dbReference>
<dbReference type="InterPro" id="IPR002634">
    <property type="entry name" value="BolA"/>
</dbReference>
<proteinExistence type="inferred from homology"/>
<dbReference type="AlphaFoldDB" id="A0A1W1DZ17"/>
<keyword evidence="2" id="KW-0132">Cell division</keyword>
<dbReference type="PIRSF" id="PIRSF003113">
    <property type="entry name" value="BolA"/>
    <property type="match status" value="1"/>
</dbReference>
<gene>
    <name evidence="2" type="ORF">MNB_SUP05-9-305</name>
</gene>
<dbReference type="EMBL" id="FPHX01000307">
    <property type="protein sequence ID" value="SFV86706.1"/>
    <property type="molecule type" value="Genomic_DNA"/>
</dbReference>
<accession>A0A1W1DZ17</accession>
<evidence type="ECO:0000313" key="2">
    <source>
        <dbReference type="EMBL" id="SFV86706.1"/>
    </source>
</evidence>
<dbReference type="GO" id="GO:0051301">
    <property type="term" value="P:cell division"/>
    <property type="evidence" value="ECO:0007669"/>
    <property type="project" value="UniProtKB-KW"/>
</dbReference>
<dbReference type="Pfam" id="PF01722">
    <property type="entry name" value="BolA"/>
    <property type="match status" value="1"/>
</dbReference>
<protein>
    <submittedName>
        <fullName evidence="2">Cell division protein BolA</fullName>
    </submittedName>
</protein>
<sequence>MEVNMTLDEIQAKLEGAIQNSVVTMEGDGCNCSTLVVSPIFEDMSLLERQKMVLAVMNDDIASGHLHALSIKTRTPKENENA</sequence>
<dbReference type="InterPro" id="IPR036065">
    <property type="entry name" value="BolA-like_sf"/>
</dbReference>
<dbReference type="PANTHER" id="PTHR46229:SF2">
    <property type="entry name" value="BOLA-LIKE PROTEIN 1"/>
    <property type="match status" value="1"/>
</dbReference>
<dbReference type="InterPro" id="IPR050961">
    <property type="entry name" value="BolA/IbaG_stress_morph_reg"/>
</dbReference>
<name>A0A1W1DZ17_9ZZZZ</name>
<dbReference type="SUPFAM" id="SSF82657">
    <property type="entry name" value="BolA-like"/>
    <property type="match status" value="1"/>
</dbReference>
<keyword evidence="2" id="KW-0131">Cell cycle</keyword>
<reference evidence="2" key="1">
    <citation type="submission" date="2016-10" db="EMBL/GenBank/DDBJ databases">
        <authorList>
            <person name="de Groot N.N."/>
        </authorList>
    </citation>
    <scope>NUCLEOTIDE SEQUENCE</scope>
</reference>